<evidence type="ECO:0000313" key="5">
    <source>
        <dbReference type="EMBL" id="TNM66097.1"/>
    </source>
</evidence>
<dbReference type="GO" id="GO:0071973">
    <property type="term" value="P:bacterial-type flagellum-dependent cell motility"/>
    <property type="evidence" value="ECO:0007669"/>
    <property type="project" value="InterPro"/>
</dbReference>
<proteinExistence type="inferred from homology"/>
<evidence type="ECO:0000256" key="1">
    <source>
        <dbReference type="ARBA" id="ARBA00004117"/>
    </source>
</evidence>
<protein>
    <recommendedName>
        <fullName evidence="4">Flagellar hook-basal body complex protein FliE</fullName>
    </recommendedName>
</protein>
<evidence type="ECO:0000256" key="4">
    <source>
        <dbReference type="HAMAP-Rule" id="MF_00724"/>
    </source>
</evidence>
<comment type="subcellular location">
    <subcellularLocation>
        <location evidence="1 4">Bacterial flagellum basal body</location>
    </subcellularLocation>
</comment>
<keyword evidence="5" id="KW-0966">Cell projection</keyword>
<dbReference type="Pfam" id="PF02049">
    <property type="entry name" value="FliE"/>
    <property type="match status" value="1"/>
</dbReference>
<dbReference type="AlphaFoldDB" id="A0A5C4XSA6"/>
<dbReference type="RefSeq" id="WP_139675163.1">
    <property type="nucleotide sequence ID" value="NZ_VDMN01000001.1"/>
</dbReference>
<dbReference type="HAMAP" id="MF_00724">
    <property type="entry name" value="FliE"/>
    <property type="match status" value="1"/>
</dbReference>
<keyword evidence="3 4" id="KW-0975">Bacterial flagellum</keyword>
<comment type="similarity">
    <text evidence="2 4">Belongs to the FliE family.</text>
</comment>
<dbReference type="Proteomes" id="UP000311605">
    <property type="component" value="Unassembled WGS sequence"/>
</dbReference>
<dbReference type="GO" id="GO:0005198">
    <property type="term" value="F:structural molecule activity"/>
    <property type="evidence" value="ECO:0007669"/>
    <property type="project" value="InterPro"/>
</dbReference>
<dbReference type="OrthoDB" id="9812413at2"/>
<keyword evidence="5" id="KW-0969">Cilium</keyword>
<reference evidence="5 6" key="1">
    <citation type="submission" date="2019-06" db="EMBL/GenBank/DDBJ databases">
        <title>The draft genome of Rhizobium smilacinae PTYR-5.</title>
        <authorList>
            <person name="Liu L."/>
            <person name="Li L."/>
            <person name="Zhang X."/>
        </authorList>
    </citation>
    <scope>NUCLEOTIDE SEQUENCE [LARGE SCALE GENOMIC DNA]</scope>
    <source>
        <strain evidence="5 6">PTYR-5</strain>
    </source>
</reference>
<dbReference type="EMBL" id="VDMN01000001">
    <property type="protein sequence ID" value="TNM66097.1"/>
    <property type="molecule type" value="Genomic_DNA"/>
</dbReference>
<dbReference type="PANTHER" id="PTHR34653:SF1">
    <property type="entry name" value="FLAGELLAR HOOK-BASAL BODY COMPLEX PROTEIN FLIE"/>
    <property type="match status" value="1"/>
</dbReference>
<comment type="caution">
    <text evidence="5">The sequence shown here is derived from an EMBL/GenBank/DDBJ whole genome shotgun (WGS) entry which is preliminary data.</text>
</comment>
<dbReference type="InterPro" id="IPR001624">
    <property type="entry name" value="FliE"/>
</dbReference>
<organism evidence="5 6">
    <name type="scientific">Aliirhizobium smilacinae</name>
    <dbReference type="NCBI Taxonomy" id="1395944"/>
    <lineage>
        <taxon>Bacteria</taxon>
        <taxon>Pseudomonadati</taxon>
        <taxon>Pseudomonadota</taxon>
        <taxon>Alphaproteobacteria</taxon>
        <taxon>Hyphomicrobiales</taxon>
        <taxon>Rhizobiaceae</taxon>
        <taxon>Aliirhizobium</taxon>
    </lineage>
</organism>
<name>A0A5C4XSA6_9HYPH</name>
<dbReference type="GO" id="GO:0003774">
    <property type="term" value="F:cytoskeletal motor activity"/>
    <property type="evidence" value="ECO:0007669"/>
    <property type="project" value="InterPro"/>
</dbReference>
<keyword evidence="5" id="KW-0282">Flagellum</keyword>
<dbReference type="PANTHER" id="PTHR34653">
    <property type="match status" value="1"/>
</dbReference>
<sequence>MIDSISSIGGLTKSTGLDQTVSTGSSLSNMLGAAVGTAATGVAGPSFGSFLADAAKGALDSVKQGETMSFAGIQGKADTREVVDAVMEANRTLQTAVALRDKVVSAYLEISKMQI</sequence>
<keyword evidence="6" id="KW-1185">Reference proteome</keyword>
<evidence type="ECO:0000256" key="2">
    <source>
        <dbReference type="ARBA" id="ARBA00009272"/>
    </source>
</evidence>
<evidence type="ECO:0000256" key="3">
    <source>
        <dbReference type="ARBA" id="ARBA00023143"/>
    </source>
</evidence>
<evidence type="ECO:0000313" key="6">
    <source>
        <dbReference type="Proteomes" id="UP000311605"/>
    </source>
</evidence>
<accession>A0A5C4XSA6</accession>
<dbReference type="GO" id="GO:0009425">
    <property type="term" value="C:bacterial-type flagellum basal body"/>
    <property type="evidence" value="ECO:0007669"/>
    <property type="project" value="UniProtKB-SubCell"/>
</dbReference>
<gene>
    <name evidence="4 5" type="primary">fliE</name>
    <name evidence="5" type="ORF">FHP24_07730</name>
</gene>